<gene>
    <name evidence="1" type="ORF">DILT_LOCUS18227</name>
</gene>
<evidence type="ECO:0000313" key="2">
    <source>
        <dbReference type="Proteomes" id="UP000281553"/>
    </source>
</evidence>
<name>A0A3P7R9G4_DIBLA</name>
<organism evidence="1 2">
    <name type="scientific">Dibothriocephalus latus</name>
    <name type="common">Fish tapeworm</name>
    <name type="synonym">Diphyllobothrium latum</name>
    <dbReference type="NCBI Taxonomy" id="60516"/>
    <lineage>
        <taxon>Eukaryota</taxon>
        <taxon>Metazoa</taxon>
        <taxon>Spiralia</taxon>
        <taxon>Lophotrochozoa</taxon>
        <taxon>Platyhelminthes</taxon>
        <taxon>Cestoda</taxon>
        <taxon>Eucestoda</taxon>
        <taxon>Diphyllobothriidea</taxon>
        <taxon>Diphyllobothriidae</taxon>
        <taxon>Dibothriocephalus</taxon>
    </lineage>
</organism>
<dbReference type="EMBL" id="UYRU01098466">
    <property type="protein sequence ID" value="VDN40382.1"/>
    <property type="molecule type" value="Genomic_DNA"/>
</dbReference>
<proteinExistence type="predicted"/>
<dbReference type="Proteomes" id="UP000281553">
    <property type="component" value="Unassembled WGS sequence"/>
</dbReference>
<sequence>MSYSAAELFEDKFLPKQWQEQQKDRLVGRFADVTIVVKDRMKFKDHKQVLEDRFPEMKIALRYAWSLECPTVPPR</sequence>
<reference evidence="1 2" key="1">
    <citation type="submission" date="2018-11" db="EMBL/GenBank/DDBJ databases">
        <authorList>
            <consortium name="Pathogen Informatics"/>
        </authorList>
    </citation>
    <scope>NUCLEOTIDE SEQUENCE [LARGE SCALE GENOMIC DNA]</scope>
</reference>
<dbReference type="AlphaFoldDB" id="A0A3P7R9G4"/>
<keyword evidence="2" id="KW-1185">Reference proteome</keyword>
<protein>
    <submittedName>
        <fullName evidence="1">Uncharacterized protein</fullName>
    </submittedName>
</protein>
<evidence type="ECO:0000313" key="1">
    <source>
        <dbReference type="EMBL" id="VDN40382.1"/>
    </source>
</evidence>
<accession>A0A3P7R9G4</accession>